<gene>
    <name evidence="1" type="ORF">ACFO3F_07480</name>
</gene>
<accession>A0ABV9D8Z2</accession>
<dbReference type="Proteomes" id="UP001595955">
    <property type="component" value="Unassembled WGS sequence"/>
</dbReference>
<evidence type="ECO:0000313" key="1">
    <source>
        <dbReference type="EMBL" id="MFC4555086.1"/>
    </source>
</evidence>
<organism evidence="1 2">
    <name type="scientific">Georgenia faecalis</name>
    <dbReference type="NCBI Taxonomy" id="2483799"/>
    <lineage>
        <taxon>Bacteria</taxon>
        <taxon>Bacillati</taxon>
        <taxon>Actinomycetota</taxon>
        <taxon>Actinomycetes</taxon>
        <taxon>Micrococcales</taxon>
        <taxon>Bogoriellaceae</taxon>
        <taxon>Georgenia</taxon>
    </lineage>
</organism>
<reference evidence="2" key="1">
    <citation type="journal article" date="2019" name="Int. J. Syst. Evol. Microbiol.">
        <title>The Global Catalogue of Microorganisms (GCM) 10K type strain sequencing project: providing services to taxonomists for standard genome sequencing and annotation.</title>
        <authorList>
            <consortium name="The Broad Institute Genomics Platform"/>
            <consortium name="The Broad Institute Genome Sequencing Center for Infectious Disease"/>
            <person name="Wu L."/>
            <person name="Ma J."/>
        </authorList>
    </citation>
    <scope>NUCLEOTIDE SEQUENCE [LARGE SCALE GENOMIC DNA]</scope>
    <source>
        <strain evidence="2">JCM 3369</strain>
    </source>
</reference>
<dbReference type="EMBL" id="JBHSGF010000004">
    <property type="protein sequence ID" value="MFC4555086.1"/>
    <property type="molecule type" value="Genomic_DNA"/>
</dbReference>
<dbReference type="RefSeq" id="WP_122824078.1">
    <property type="nucleotide sequence ID" value="NZ_CP033325.1"/>
</dbReference>
<evidence type="ECO:0000313" key="2">
    <source>
        <dbReference type="Proteomes" id="UP001595955"/>
    </source>
</evidence>
<evidence type="ECO:0008006" key="3">
    <source>
        <dbReference type="Google" id="ProtNLM"/>
    </source>
</evidence>
<sequence length="162" mass="15740">MSSTGAAAARAPMLLRLGVPVAGCGAPDVPTDDEITLWMDGRLAEEAPAGSLGAATGRCEAGDAVSRTEGRVVLLLDAAPWVETIQLSCFGEGTADFTVDVAATSGGGGTEATSIAYADVPCGLGVQEEPIAVADVTSVGVTGSGAGGAGAWHAVVIGGKPG</sequence>
<protein>
    <recommendedName>
        <fullName evidence="3">Lipoprotein</fullName>
    </recommendedName>
</protein>
<proteinExistence type="predicted"/>
<comment type="caution">
    <text evidence="1">The sequence shown here is derived from an EMBL/GenBank/DDBJ whole genome shotgun (WGS) entry which is preliminary data.</text>
</comment>
<name>A0ABV9D8Z2_9MICO</name>
<keyword evidence="2" id="KW-1185">Reference proteome</keyword>